<name>A0AAV5TGX7_9BILA</name>
<reference evidence="2" key="1">
    <citation type="submission" date="2023-10" db="EMBL/GenBank/DDBJ databases">
        <title>Genome assembly of Pristionchus species.</title>
        <authorList>
            <person name="Yoshida K."/>
            <person name="Sommer R.J."/>
        </authorList>
    </citation>
    <scope>NUCLEOTIDE SEQUENCE</scope>
    <source>
        <strain evidence="2">RS0144</strain>
    </source>
</reference>
<gene>
    <name evidence="2" type="ORF">PENTCL1PPCAC_15256</name>
</gene>
<dbReference type="AlphaFoldDB" id="A0AAV5TGX7"/>
<organism evidence="2 3">
    <name type="scientific">Pristionchus entomophagus</name>
    <dbReference type="NCBI Taxonomy" id="358040"/>
    <lineage>
        <taxon>Eukaryota</taxon>
        <taxon>Metazoa</taxon>
        <taxon>Ecdysozoa</taxon>
        <taxon>Nematoda</taxon>
        <taxon>Chromadorea</taxon>
        <taxon>Rhabditida</taxon>
        <taxon>Rhabditina</taxon>
        <taxon>Diplogasteromorpha</taxon>
        <taxon>Diplogasteroidea</taxon>
        <taxon>Neodiplogasteridae</taxon>
        <taxon>Pristionchus</taxon>
    </lineage>
</organism>
<keyword evidence="3" id="KW-1185">Reference proteome</keyword>
<feature type="non-terminal residue" evidence="2">
    <location>
        <position position="1"/>
    </location>
</feature>
<dbReference type="EMBL" id="BTSX01000004">
    <property type="protein sequence ID" value="GMS93081.1"/>
    <property type="molecule type" value="Genomic_DNA"/>
</dbReference>
<evidence type="ECO:0000313" key="2">
    <source>
        <dbReference type="EMBL" id="GMS93081.1"/>
    </source>
</evidence>
<evidence type="ECO:0000256" key="1">
    <source>
        <dbReference type="SAM" id="SignalP"/>
    </source>
</evidence>
<feature type="signal peptide" evidence="1">
    <location>
        <begin position="1"/>
        <end position="19"/>
    </location>
</feature>
<keyword evidence="1" id="KW-0732">Signal</keyword>
<comment type="caution">
    <text evidence="2">The sequence shown here is derived from an EMBL/GenBank/DDBJ whole genome shotgun (WGS) entry which is preliminary data.</text>
</comment>
<dbReference type="PANTHER" id="PTHR37959">
    <property type="entry name" value="PROTEIN CBG15758"/>
    <property type="match status" value="1"/>
</dbReference>
<proteinExistence type="predicted"/>
<evidence type="ECO:0000313" key="3">
    <source>
        <dbReference type="Proteomes" id="UP001432027"/>
    </source>
</evidence>
<accession>A0AAV5TGX7</accession>
<feature type="chain" id="PRO_5043899144" evidence="1">
    <location>
        <begin position="20"/>
        <end position="126"/>
    </location>
</feature>
<sequence>IDMIYRILAVVFLVVLVAAQNFGDPSFGGNFIPCGFVCTRNAAFTTVMDGVNSRVSCSDFDGDDISDRCSSCCQSYALWGGLPSAAASGFPSSDGSDCVCCASNTNCAGGGGGPIATADTDSTDDN</sequence>
<protein>
    <submittedName>
        <fullName evidence="2">Uncharacterized protein</fullName>
    </submittedName>
</protein>
<dbReference type="PANTHER" id="PTHR37959:SF1">
    <property type="entry name" value="SECRETED PROTEIN"/>
    <property type="match status" value="1"/>
</dbReference>
<dbReference type="Proteomes" id="UP001432027">
    <property type="component" value="Unassembled WGS sequence"/>
</dbReference>